<gene>
    <name evidence="2" type="ORF">MERR_LOCUS8759</name>
</gene>
<reference evidence="2" key="1">
    <citation type="submission" date="2020-01" db="EMBL/GenBank/DDBJ databases">
        <authorList>
            <person name="Mishra B."/>
        </authorList>
    </citation>
    <scope>NUCLEOTIDE SEQUENCE [LARGE SCALE GENOMIC DNA]</scope>
</reference>
<dbReference type="EMBL" id="CACVBM020000621">
    <property type="protein sequence ID" value="CAA7021524.1"/>
    <property type="molecule type" value="Genomic_DNA"/>
</dbReference>
<sequence length="127" mass="14851">MELRRVIVCGLPTINGTIPQLHQQPDDNQARRHIVCGLTANIIMPQLHQQPHQEANDDQADVVELTKVQYWKARKLLIRIEEDEEDIEPMFSLALERMLTYARESAQQRRPKQEQGESSRDKTPRRD</sequence>
<dbReference type="AlphaFoldDB" id="A0A6D2HZ37"/>
<name>A0A6D2HZ37_9BRAS</name>
<proteinExistence type="predicted"/>
<evidence type="ECO:0000256" key="1">
    <source>
        <dbReference type="SAM" id="MobiDB-lite"/>
    </source>
</evidence>
<dbReference type="OrthoDB" id="10497142at2759"/>
<evidence type="ECO:0000313" key="2">
    <source>
        <dbReference type="EMBL" id="CAA7021524.1"/>
    </source>
</evidence>
<keyword evidence="3" id="KW-1185">Reference proteome</keyword>
<evidence type="ECO:0000313" key="3">
    <source>
        <dbReference type="Proteomes" id="UP000467841"/>
    </source>
</evidence>
<organism evidence="2 3">
    <name type="scientific">Microthlaspi erraticum</name>
    <dbReference type="NCBI Taxonomy" id="1685480"/>
    <lineage>
        <taxon>Eukaryota</taxon>
        <taxon>Viridiplantae</taxon>
        <taxon>Streptophyta</taxon>
        <taxon>Embryophyta</taxon>
        <taxon>Tracheophyta</taxon>
        <taxon>Spermatophyta</taxon>
        <taxon>Magnoliopsida</taxon>
        <taxon>eudicotyledons</taxon>
        <taxon>Gunneridae</taxon>
        <taxon>Pentapetalae</taxon>
        <taxon>rosids</taxon>
        <taxon>malvids</taxon>
        <taxon>Brassicales</taxon>
        <taxon>Brassicaceae</taxon>
        <taxon>Coluteocarpeae</taxon>
        <taxon>Microthlaspi</taxon>
    </lineage>
</organism>
<dbReference type="Proteomes" id="UP000467841">
    <property type="component" value="Unassembled WGS sequence"/>
</dbReference>
<feature type="region of interest" description="Disordered" evidence="1">
    <location>
        <begin position="102"/>
        <end position="127"/>
    </location>
</feature>
<feature type="compositionally biased region" description="Basic and acidic residues" evidence="1">
    <location>
        <begin position="111"/>
        <end position="127"/>
    </location>
</feature>
<accession>A0A6D2HZ37</accession>
<comment type="caution">
    <text evidence="2">The sequence shown here is derived from an EMBL/GenBank/DDBJ whole genome shotgun (WGS) entry which is preliminary data.</text>
</comment>
<protein>
    <submittedName>
        <fullName evidence="2">Uncharacterized protein</fullName>
    </submittedName>
</protein>